<reference evidence="2 3" key="1">
    <citation type="journal article" date="2018" name="Vet. Microbiol.">
        <title>Characterisation of Staphylococcus felis isolated from cats using whole genome sequencing.</title>
        <authorList>
            <person name="Worthing K."/>
            <person name="Pang S."/>
            <person name="Trott D.J."/>
            <person name="Abraham S."/>
            <person name="Coombs G.W."/>
            <person name="Jordan D."/>
            <person name="McIntyre L."/>
            <person name="Davies M.R."/>
            <person name="Norris J."/>
        </authorList>
    </citation>
    <scope>NUCLEOTIDE SEQUENCE [LARGE SCALE GENOMIC DNA]</scope>
    <source>
        <strain evidence="2 3">F9</strain>
    </source>
</reference>
<dbReference type="InterPro" id="IPR036388">
    <property type="entry name" value="WH-like_DNA-bd_sf"/>
</dbReference>
<dbReference type="PANTHER" id="PTHR30595">
    <property type="entry name" value="GLPR-RELATED TRANSCRIPTIONAL REPRESSOR"/>
    <property type="match status" value="1"/>
</dbReference>
<gene>
    <name evidence="2" type="ORF">DOS83_14330</name>
</gene>
<sequence length="485" mass="56269">MTEERRVNMTYNFKTEHTQLEYKEAKKTFPNEAWKTICAFSNTKGGLMVLGIAEIEGEFAVTGVESPEKIKKEYLDTLNSDSKINLTSLGEDSIEIKEYIDGKKVIEIRVPEASYKEKPIYLNGQANQTYIRRGSGDYIVNEDELATFFRNKIDNLDEDLIENYDMDDLDSITIDNYIERLVVRDKHNRYVNMEKHQILSELGVIRRDRKTKKEALTFGGLLFFGKYDSIKEYLPHFHLEYIDLTNTSFSKEERYKDRVSSGSINFPNLNLYNFYFEVQKRLSENIKDIFSLNPETMIREENATKTNAVLREALANTIIHADYKANQDVKIEVFNHYYDFTNPGKMRVSTREFFEENKSKPRNAIIEVLFRKIGISERMGSGGITIYTNVVEQKLRLPELKSENNTTSLRVWKVDIADSDPELSEREKTVLKYITKKKIIASADVMKLLGVKRDASLSVLNGLIDKGYLSKHGQTRSIKYHINEK</sequence>
<feature type="domain" description="Schlafen AlbA-2" evidence="1">
    <location>
        <begin position="16"/>
        <end position="138"/>
    </location>
</feature>
<dbReference type="SUPFAM" id="SSF46785">
    <property type="entry name" value="Winged helix' DNA-binding domain"/>
    <property type="match status" value="1"/>
</dbReference>
<dbReference type="PANTHER" id="PTHR30595:SF6">
    <property type="entry name" value="SCHLAFEN ALBA-2 DOMAIN-CONTAINING PROTEIN"/>
    <property type="match status" value="1"/>
</dbReference>
<dbReference type="InterPro" id="IPR038475">
    <property type="entry name" value="RecG_C_sf"/>
</dbReference>
<name>A0A3E0IKD3_9STAP</name>
<dbReference type="InterPro" id="IPR007421">
    <property type="entry name" value="Schlafen_AlbA_2_dom"/>
</dbReference>
<evidence type="ECO:0000313" key="3">
    <source>
        <dbReference type="Proteomes" id="UP000256562"/>
    </source>
</evidence>
<proteinExistence type="predicted"/>
<dbReference type="InterPro" id="IPR036390">
    <property type="entry name" value="WH_DNA-bd_sf"/>
</dbReference>
<dbReference type="Pfam" id="PF04326">
    <property type="entry name" value="SLFN_AlbA_2"/>
    <property type="match status" value="1"/>
</dbReference>
<protein>
    <recommendedName>
        <fullName evidence="1">Schlafen AlbA-2 domain-containing protein</fullName>
    </recommendedName>
</protein>
<dbReference type="Gene3D" id="3.30.565.60">
    <property type="match status" value="1"/>
</dbReference>
<organism evidence="2 3">
    <name type="scientific">Staphylococcus felis</name>
    <dbReference type="NCBI Taxonomy" id="46127"/>
    <lineage>
        <taxon>Bacteria</taxon>
        <taxon>Bacillati</taxon>
        <taxon>Bacillota</taxon>
        <taxon>Bacilli</taxon>
        <taxon>Bacillales</taxon>
        <taxon>Staphylococcaceae</taxon>
        <taxon>Staphylococcus</taxon>
    </lineage>
</organism>
<dbReference type="AlphaFoldDB" id="A0A3E0IKD3"/>
<accession>A0A3E0IKD3</accession>
<dbReference type="RefSeq" id="WP_116095517.1">
    <property type="nucleotide sequence ID" value="NZ_QKXQ01000755.1"/>
</dbReference>
<dbReference type="InterPro" id="IPR038461">
    <property type="entry name" value="Schlafen_AlbA_2_dom_sf"/>
</dbReference>
<comment type="caution">
    <text evidence="2">The sequence shown here is derived from an EMBL/GenBank/DDBJ whole genome shotgun (WGS) entry which is preliminary data.</text>
</comment>
<dbReference type="Gene3D" id="3.30.950.30">
    <property type="entry name" value="Schlafen, AAA domain"/>
    <property type="match status" value="1"/>
</dbReference>
<dbReference type="Proteomes" id="UP000256562">
    <property type="component" value="Unassembled WGS sequence"/>
</dbReference>
<dbReference type="OrthoDB" id="9768354at2"/>
<evidence type="ECO:0000259" key="1">
    <source>
        <dbReference type="Pfam" id="PF04326"/>
    </source>
</evidence>
<dbReference type="EMBL" id="QKXQ01000755">
    <property type="protein sequence ID" value="REH88287.1"/>
    <property type="molecule type" value="Genomic_DNA"/>
</dbReference>
<dbReference type="Pfam" id="PF13749">
    <property type="entry name" value="HATPase_c_4"/>
    <property type="match status" value="1"/>
</dbReference>
<evidence type="ECO:0000313" key="2">
    <source>
        <dbReference type="EMBL" id="REH88287.1"/>
    </source>
</evidence>
<dbReference type="Gene3D" id="1.10.10.10">
    <property type="entry name" value="Winged helix-like DNA-binding domain superfamily/Winged helix DNA-binding domain"/>
    <property type="match status" value="1"/>
</dbReference>